<gene>
    <name evidence="1" type="ORF">KL86SPO_70262</name>
</gene>
<sequence>MPQLIIKGMNIETVKQLSKPLVDELTQIIGCPREYFTIEAVHSVFIQDGEEQPITPFVQVNWFDRGQAVQDQVAQAICRQAQKAGCPQVETFFVVLEESRYYENERHY</sequence>
<dbReference type="Gene3D" id="3.30.429.10">
    <property type="entry name" value="Macrophage Migration Inhibitory Factor"/>
    <property type="match status" value="1"/>
</dbReference>
<protein>
    <recommendedName>
        <fullName evidence="2">DUF1904 domain-containing protein</fullName>
    </recommendedName>
</protein>
<accession>A0A212M0N6</accession>
<name>A0A212M0N6_9FIRM</name>
<dbReference type="EMBL" id="FMJE01000007">
    <property type="protein sequence ID" value="SCM83404.1"/>
    <property type="molecule type" value="Genomic_DNA"/>
</dbReference>
<evidence type="ECO:0008006" key="2">
    <source>
        <dbReference type="Google" id="ProtNLM"/>
    </source>
</evidence>
<dbReference type="SUPFAM" id="SSF55331">
    <property type="entry name" value="Tautomerase/MIF"/>
    <property type="match status" value="1"/>
</dbReference>
<dbReference type="Pfam" id="PF08921">
    <property type="entry name" value="DUF1904"/>
    <property type="match status" value="1"/>
</dbReference>
<organism evidence="1">
    <name type="scientific">uncultured Sporomusa sp</name>
    <dbReference type="NCBI Taxonomy" id="307249"/>
    <lineage>
        <taxon>Bacteria</taxon>
        <taxon>Bacillati</taxon>
        <taxon>Bacillota</taxon>
        <taxon>Negativicutes</taxon>
        <taxon>Selenomonadales</taxon>
        <taxon>Sporomusaceae</taxon>
        <taxon>Sporomusa</taxon>
        <taxon>environmental samples</taxon>
    </lineage>
</organism>
<dbReference type="RefSeq" id="WP_288185854.1">
    <property type="nucleotide sequence ID" value="NZ_LT608335.1"/>
</dbReference>
<dbReference type="InterPro" id="IPR015017">
    <property type="entry name" value="DUF1904"/>
</dbReference>
<evidence type="ECO:0000313" key="1">
    <source>
        <dbReference type="EMBL" id="SCM83404.1"/>
    </source>
</evidence>
<proteinExistence type="predicted"/>
<dbReference type="InterPro" id="IPR014347">
    <property type="entry name" value="Tautomerase/MIF_sf"/>
</dbReference>
<dbReference type="AlphaFoldDB" id="A0A212M0N6"/>
<reference evidence="1" key="1">
    <citation type="submission" date="2016-08" db="EMBL/GenBank/DDBJ databases">
        <authorList>
            <person name="Seilhamer J.J."/>
        </authorList>
    </citation>
    <scope>NUCLEOTIDE SEQUENCE</scope>
    <source>
        <strain evidence="1">86</strain>
    </source>
</reference>